<reference evidence="1" key="1">
    <citation type="journal article" date="2014" name="Front. Microbiol.">
        <title>High frequency of phylogenetically diverse reductive dehalogenase-homologous genes in deep subseafloor sedimentary metagenomes.</title>
        <authorList>
            <person name="Kawai M."/>
            <person name="Futagami T."/>
            <person name="Toyoda A."/>
            <person name="Takaki Y."/>
            <person name="Nishi S."/>
            <person name="Hori S."/>
            <person name="Arai W."/>
            <person name="Tsubouchi T."/>
            <person name="Morono Y."/>
            <person name="Uchiyama I."/>
            <person name="Ito T."/>
            <person name="Fujiyama A."/>
            <person name="Inagaki F."/>
            <person name="Takami H."/>
        </authorList>
    </citation>
    <scope>NUCLEOTIDE SEQUENCE</scope>
    <source>
        <strain evidence="1">Expedition CK06-06</strain>
    </source>
</reference>
<accession>X1PSX5</accession>
<dbReference type="AlphaFoldDB" id="X1PSX5"/>
<gene>
    <name evidence="1" type="ORF">S06H3_45532</name>
</gene>
<protein>
    <submittedName>
        <fullName evidence="1">Uncharacterized protein</fullName>
    </submittedName>
</protein>
<name>X1PSX5_9ZZZZ</name>
<comment type="caution">
    <text evidence="1">The sequence shown here is derived from an EMBL/GenBank/DDBJ whole genome shotgun (WGS) entry which is preliminary data.</text>
</comment>
<organism evidence="1">
    <name type="scientific">marine sediment metagenome</name>
    <dbReference type="NCBI Taxonomy" id="412755"/>
    <lineage>
        <taxon>unclassified sequences</taxon>
        <taxon>metagenomes</taxon>
        <taxon>ecological metagenomes</taxon>
    </lineage>
</organism>
<proteinExistence type="predicted"/>
<dbReference type="EMBL" id="BARV01028441">
    <property type="protein sequence ID" value="GAI33949.1"/>
    <property type="molecule type" value="Genomic_DNA"/>
</dbReference>
<sequence>MVLFSGDAEVRRIPLEGVPGGRLQIERGSADWLRFEGSSDGKCPWKKWTLSQLDPKHIDLAGSEVCLTFTE</sequence>
<evidence type="ECO:0000313" key="1">
    <source>
        <dbReference type="EMBL" id="GAI33949.1"/>
    </source>
</evidence>